<organism evidence="1 2">
    <name type="scientific">Streptomyces paludis</name>
    <dbReference type="NCBI Taxonomy" id="2282738"/>
    <lineage>
        <taxon>Bacteria</taxon>
        <taxon>Bacillati</taxon>
        <taxon>Actinomycetota</taxon>
        <taxon>Actinomycetes</taxon>
        <taxon>Kitasatosporales</taxon>
        <taxon>Streptomycetaceae</taxon>
        <taxon>Streptomyces</taxon>
    </lineage>
</organism>
<protein>
    <submittedName>
        <fullName evidence="1">Uncharacterized protein</fullName>
    </submittedName>
</protein>
<evidence type="ECO:0000313" key="1">
    <source>
        <dbReference type="EMBL" id="AXG79658.1"/>
    </source>
</evidence>
<gene>
    <name evidence="1" type="ORF">DVK44_20645</name>
</gene>
<dbReference type="KEGG" id="spad:DVK44_20645"/>
<keyword evidence="2" id="KW-1185">Reference proteome</keyword>
<reference evidence="2" key="1">
    <citation type="submission" date="2018-07" db="EMBL/GenBank/DDBJ databases">
        <authorList>
            <person name="Zhao J."/>
        </authorList>
    </citation>
    <scope>NUCLEOTIDE SEQUENCE [LARGE SCALE GENOMIC DNA]</scope>
    <source>
        <strain evidence="2">GSSD-12</strain>
    </source>
</reference>
<dbReference type="EMBL" id="CP031194">
    <property type="protein sequence ID" value="AXG79658.1"/>
    <property type="molecule type" value="Genomic_DNA"/>
</dbReference>
<dbReference type="RefSeq" id="WP_114660987.1">
    <property type="nucleotide sequence ID" value="NZ_CP031194.1"/>
</dbReference>
<sequence length="92" mass="10553">MRLRIHRTTWPRPALVLTDTPRPNCPDCRGEGGWDEDYGDETGEYAGTHSYLCPCWHPDRCWTLLPLPLLPRRRTAGQDPWATGGYSDEPPF</sequence>
<accession>A0A345HSI4</accession>
<dbReference type="Proteomes" id="UP000253868">
    <property type="component" value="Chromosome"/>
</dbReference>
<evidence type="ECO:0000313" key="2">
    <source>
        <dbReference type="Proteomes" id="UP000253868"/>
    </source>
</evidence>
<dbReference type="AlphaFoldDB" id="A0A345HSI4"/>
<name>A0A345HSI4_9ACTN</name>
<proteinExistence type="predicted"/>